<dbReference type="Proteomes" id="UP001497482">
    <property type="component" value="Chromosome 14"/>
</dbReference>
<feature type="compositionally biased region" description="Polar residues" evidence="1">
    <location>
        <begin position="77"/>
        <end position="92"/>
    </location>
</feature>
<keyword evidence="2" id="KW-1133">Transmembrane helix</keyword>
<evidence type="ECO:0000313" key="4">
    <source>
        <dbReference type="Proteomes" id="UP001497482"/>
    </source>
</evidence>
<dbReference type="AlphaFoldDB" id="A0AAV2JWV6"/>
<name>A0AAV2JWV6_KNICA</name>
<feature type="transmembrane region" description="Helical" evidence="2">
    <location>
        <begin position="6"/>
        <end position="27"/>
    </location>
</feature>
<reference evidence="3 4" key="1">
    <citation type="submission" date="2024-04" db="EMBL/GenBank/DDBJ databases">
        <authorList>
            <person name="Waldvogel A.-M."/>
            <person name="Schoenle A."/>
        </authorList>
    </citation>
    <scope>NUCLEOTIDE SEQUENCE [LARGE SCALE GENOMIC DNA]</scope>
</reference>
<gene>
    <name evidence="3" type="ORF">KC01_LOCUS11352</name>
</gene>
<evidence type="ECO:0008006" key="5">
    <source>
        <dbReference type="Google" id="ProtNLM"/>
    </source>
</evidence>
<evidence type="ECO:0000256" key="1">
    <source>
        <dbReference type="SAM" id="MobiDB-lite"/>
    </source>
</evidence>
<proteinExistence type="predicted"/>
<organism evidence="3 4">
    <name type="scientific">Knipowitschia caucasica</name>
    <name type="common">Caucasian dwarf goby</name>
    <name type="synonym">Pomatoschistus caucasicus</name>
    <dbReference type="NCBI Taxonomy" id="637954"/>
    <lineage>
        <taxon>Eukaryota</taxon>
        <taxon>Metazoa</taxon>
        <taxon>Chordata</taxon>
        <taxon>Craniata</taxon>
        <taxon>Vertebrata</taxon>
        <taxon>Euteleostomi</taxon>
        <taxon>Actinopterygii</taxon>
        <taxon>Neopterygii</taxon>
        <taxon>Teleostei</taxon>
        <taxon>Neoteleostei</taxon>
        <taxon>Acanthomorphata</taxon>
        <taxon>Gobiaria</taxon>
        <taxon>Gobiiformes</taxon>
        <taxon>Gobioidei</taxon>
        <taxon>Gobiidae</taxon>
        <taxon>Gobiinae</taxon>
        <taxon>Knipowitschia</taxon>
    </lineage>
</organism>
<keyword evidence="4" id="KW-1185">Reference proteome</keyword>
<sequence>MLVQFYTAIIESILTSSITVWFAGATVRDKRRLQRIVRSAEKVIGCSLPSLQDLYVARARGARVPAAWYGTIVCGTQTPSGFTLSQTSTESSWRSHRTKQGSSTAKRKEFHFPQSAP</sequence>
<protein>
    <recommendedName>
        <fullName evidence="5">Alkylated DNA repair protein AlkB homologue 8 N-terminal domain-containing protein</fullName>
    </recommendedName>
</protein>
<accession>A0AAV2JWV6</accession>
<dbReference type="EMBL" id="OZ035836">
    <property type="protein sequence ID" value="CAL1580522.1"/>
    <property type="molecule type" value="Genomic_DNA"/>
</dbReference>
<evidence type="ECO:0000313" key="3">
    <source>
        <dbReference type="EMBL" id="CAL1580522.1"/>
    </source>
</evidence>
<keyword evidence="2" id="KW-0472">Membrane</keyword>
<keyword evidence="2" id="KW-0812">Transmembrane</keyword>
<evidence type="ECO:0000256" key="2">
    <source>
        <dbReference type="SAM" id="Phobius"/>
    </source>
</evidence>
<feature type="region of interest" description="Disordered" evidence="1">
    <location>
        <begin position="77"/>
        <end position="117"/>
    </location>
</feature>